<evidence type="ECO:0000256" key="1">
    <source>
        <dbReference type="ARBA" id="ARBA00009684"/>
    </source>
</evidence>
<dbReference type="PANTHER" id="PTHR43527:SF2">
    <property type="entry name" value="4-DIPHOSPHOCYTIDYL-2-C-METHYL-D-ERYTHRITOL KINASE, CHLOROPLASTIC"/>
    <property type="match status" value="1"/>
</dbReference>
<comment type="pathway">
    <text evidence="9">Isoprenoid biosynthesis; isopentenyl diphosphate biosynthesis via DXP pathway; isopentenyl diphosphate from 1-deoxy-D-xylulose 5-phosphate: step 3/6.</text>
</comment>
<evidence type="ECO:0000256" key="8">
    <source>
        <dbReference type="ARBA" id="ARBA00032554"/>
    </source>
</evidence>
<evidence type="ECO:0000256" key="5">
    <source>
        <dbReference type="ARBA" id="ARBA00022741"/>
    </source>
</evidence>
<keyword evidence="13" id="KW-1185">Reference proteome</keyword>
<feature type="active site" evidence="9">
    <location>
        <position position="137"/>
    </location>
</feature>
<protein>
    <recommendedName>
        <fullName evidence="3 9">4-diphosphocytidyl-2-C-methyl-D-erythritol kinase</fullName>
        <shortName evidence="9">CMK</shortName>
        <ecNumber evidence="2 9">2.7.1.148</ecNumber>
    </recommendedName>
    <alternativeName>
        <fullName evidence="8 9">4-(cytidine-5'-diphospho)-2-C-methyl-D-erythritol kinase</fullName>
    </alternativeName>
</protein>
<dbReference type="Gene3D" id="3.30.70.890">
    <property type="entry name" value="GHMP kinase, C-terminal domain"/>
    <property type="match status" value="1"/>
</dbReference>
<dbReference type="GO" id="GO:0050515">
    <property type="term" value="F:4-(cytidine 5'-diphospho)-2-C-methyl-D-erythritol kinase activity"/>
    <property type="evidence" value="ECO:0007669"/>
    <property type="project" value="UniProtKB-UniRule"/>
</dbReference>
<dbReference type="InterPro" id="IPR020568">
    <property type="entry name" value="Ribosomal_Su5_D2-typ_SF"/>
</dbReference>
<evidence type="ECO:0000259" key="10">
    <source>
        <dbReference type="Pfam" id="PF00288"/>
    </source>
</evidence>
<keyword evidence="7 9" id="KW-0067">ATP-binding</keyword>
<dbReference type="Pfam" id="PF00288">
    <property type="entry name" value="GHMP_kinases_N"/>
    <property type="match status" value="1"/>
</dbReference>
<feature type="binding site" evidence="9">
    <location>
        <begin position="95"/>
        <end position="105"/>
    </location>
    <ligand>
        <name>ATP</name>
        <dbReference type="ChEBI" id="CHEBI:30616"/>
    </ligand>
</feature>
<feature type="domain" description="GHMP kinase C-terminal" evidence="11">
    <location>
        <begin position="203"/>
        <end position="267"/>
    </location>
</feature>
<dbReference type="NCBIfam" id="NF011202">
    <property type="entry name" value="PRK14608.1"/>
    <property type="match status" value="1"/>
</dbReference>
<comment type="caution">
    <text evidence="12">The sequence shown here is derived from an EMBL/GenBank/DDBJ whole genome shotgun (WGS) entry which is preliminary data.</text>
</comment>
<feature type="domain" description="GHMP kinase N-terminal" evidence="10">
    <location>
        <begin position="67"/>
        <end position="144"/>
    </location>
</feature>
<keyword evidence="9" id="KW-0414">Isoprene biosynthesis</keyword>
<evidence type="ECO:0000313" key="13">
    <source>
        <dbReference type="Proteomes" id="UP000324298"/>
    </source>
</evidence>
<organism evidence="12 13">
    <name type="scientific">Oryzomonas rubra</name>
    <dbReference type="NCBI Taxonomy" id="2509454"/>
    <lineage>
        <taxon>Bacteria</taxon>
        <taxon>Pseudomonadati</taxon>
        <taxon>Thermodesulfobacteriota</taxon>
        <taxon>Desulfuromonadia</taxon>
        <taxon>Geobacterales</taxon>
        <taxon>Geobacteraceae</taxon>
        <taxon>Oryzomonas</taxon>
    </lineage>
</organism>
<comment type="catalytic activity">
    <reaction evidence="9">
        <text>4-CDP-2-C-methyl-D-erythritol + ATP = 4-CDP-2-C-methyl-D-erythritol 2-phosphate + ADP + H(+)</text>
        <dbReference type="Rhea" id="RHEA:18437"/>
        <dbReference type="ChEBI" id="CHEBI:15378"/>
        <dbReference type="ChEBI" id="CHEBI:30616"/>
        <dbReference type="ChEBI" id="CHEBI:57823"/>
        <dbReference type="ChEBI" id="CHEBI:57919"/>
        <dbReference type="ChEBI" id="CHEBI:456216"/>
        <dbReference type="EC" id="2.7.1.148"/>
    </reaction>
</comment>
<dbReference type="AlphaFoldDB" id="A0A5A9XQK9"/>
<name>A0A5A9XQK9_9BACT</name>
<keyword evidence="5 9" id="KW-0547">Nucleotide-binding</keyword>
<dbReference type="EC" id="2.7.1.148" evidence="2 9"/>
<evidence type="ECO:0000256" key="3">
    <source>
        <dbReference type="ARBA" id="ARBA00017473"/>
    </source>
</evidence>
<dbReference type="OrthoDB" id="9809438at2"/>
<dbReference type="UniPathway" id="UPA00056">
    <property type="reaction ID" value="UER00094"/>
</dbReference>
<dbReference type="InterPro" id="IPR013750">
    <property type="entry name" value="GHMP_kinase_C_dom"/>
</dbReference>
<dbReference type="GO" id="GO:0019288">
    <property type="term" value="P:isopentenyl diphosphate biosynthetic process, methylerythritol 4-phosphate pathway"/>
    <property type="evidence" value="ECO:0007669"/>
    <property type="project" value="UniProtKB-UniRule"/>
</dbReference>
<dbReference type="SUPFAM" id="SSF55060">
    <property type="entry name" value="GHMP Kinase, C-terminal domain"/>
    <property type="match status" value="1"/>
</dbReference>
<dbReference type="RefSeq" id="WP_149306017.1">
    <property type="nucleotide sequence ID" value="NZ_SRSD01000001.1"/>
</dbReference>
<evidence type="ECO:0000256" key="7">
    <source>
        <dbReference type="ARBA" id="ARBA00022840"/>
    </source>
</evidence>
<gene>
    <name evidence="9" type="primary">ispE</name>
    <name evidence="12" type="ORF">ET418_02645</name>
</gene>
<dbReference type="Pfam" id="PF08544">
    <property type="entry name" value="GHMP_kinases_C"/>
    <property type="match status" value="1"/>
</dbReference>
<comment type="similarity">
    <text evidence="1 9">Belongs to the GHMP kinase family. IspE subfamily.</text>
</comment>
<keyword evidence="4 9" id="KW-0808">Transferase</keyword>
<accession>A0A5A9XQK9</accession>
<dbReference type="PIRSF" id="PIRSF010376">
    <property type="entry name" value="IspE"/>
    <property type="match status" value="1"/>
</dbReference>
<dbReference type="InterPro" id="IPR006204">
    <property type="entry name" value="GHMP_kinase_N_dom"/>
</dbReference>
<evidence type="ECO:0000256" key="6">
    <source>
        <dbReference type="ARBA" id="ARBA00022777"/>
    </source>
</evidence>
<proteinExistence type="inferred from homology"/>
<dbReference type="SUPFAM" id="SSF54211">
    <property type="entry name" value="Ribosomal protein S5 domain 2-like"/>
    <property type="match status" value="1"/>
</dbReference>
<dbReference type="InterPro" id="IPR014721">
    <property type="entry name" value="Ribsml_uS5_D2-typ_fold_subgr"/>
</dbReference>
<reference evidence="12 13" key="1">
    <citation type="submission" date="2019-04" db="EMBL/GenBank/DDBJ databases">
        <title>Geobacter ruber sp. nov., ferric-reducing bacteria isolated from paddy soil.</title>
        <authorList>
            <person name="Xu Z."/>
            <person name="Masuda Y."/>
            <person name="Itoh H."/>
            <person name="Senoo K."/>
        </authorList>
    </citation>
    <scope>NUCLEOTIDE SEQUENCE [LARGE SCALE GENOMIC DNA]</scope>
    <source>
        <strain evidence="12 13">Red88</strain>
    </source>
</reference>
<dbReference type="GO" id="GO:0016114">
    <property type="term" value="P:terpenoid biosynthetic process"/>
    <property type="evidence" value="ECO:0007669"/>
    <property type="project" value="UniProtKB-UniRule"/>
</dbReference>
<evidence type="ECO:0000256" key="2">
    <source>
        <dbReference type="ARBA" id="ARBA00012052"/>
    </source>
</evidence>
<dbReference type="Proteomes" id="UP000324298">
    <property type="component" value="Unassembled WGS sequence"/>
</dbReference>
<feature type="active site" evidence="9">
    <location>
        <position position="11"/>
    </location>
</feature>
<evidence type="ECO:0000259" key="11">
    <source>
        <dbReference type="Pfam" id="PF08544"/>
    </source>
</evidence>
<dbReference type="InterPro" id="IPR004424">
    <property type="entry name" value="IspE"/>
</dbReference>
<sequence length="280" mass="29916">MKSLTLQAPAKVNYRLDVIRRRPDGYHDLRMVMQRVNLCDMITITLTETPGITVTCGKNGVPDGPGNIAWKAAKALLDLADQGVGAVIDIAKNIPVAAGLGGGSSDAATVLMGMNELLGLQLSEQRLMEIGLTLGADVPFFVFQKPALAEGVGEQLAPMPAMPPVWVLLVNPGVHVSTAWVYRSLQLTNRDGLAKLPELFRSIEDICSIFSNDLESVTIPAFPVIAEIKEIMLREGAAGAMMSGSGPTVFGLFRDRESAERARAVLTADTGWFAAVAETI</sequence>
<dbReference type="Gene3D" id="3.30.230.10">
    <property type="match status" value="1"/>
</dbReference>
<dbReference type="NCBIfam" id="TIGR00154">
    <property type="entry name" value="ispE"/>
    <property type="match status" value="1"/>
</dbReference>
<evidence type="ECO:0000313" key="12">
    <source>
        <dbReference type="EMBL" id="KAA0895437.1"/>
    </source>
</evidence>
<dbReference type="PANTHER" id="PTHR43527">
    <property type="entry name" value="4-DIPHOSPHOCYTIDYL-2-C-METHYL-D-ERYTHRITOL KINASE, CHLOROPLASTIC"/>
    <property type="match status" value="1"/>
</dbReference>
<evidence type="ECO:0000256" key="4">
    <source>
        <dbReference type="ARBA" id="ARBA00022679"/>
    </source>
</evidence>
<comment type="function">
    <text evidence="9">Catalyzes the phosphorylation of the position 2 hydroxy group of 4-diphosphocytidyl-2C-methyl-D-erythritol.</text>
</comment>
<evidence type="ECO:0000256" key="9">
    <source>
        <dbReference type="HAMAP-Rule" id="MF_00061"/>
    </source>
</evidence>
<keyword evidence="6 9" id="KW-0418">Kinase</keyword>
<dbReference type="HAMAP" id="MF_00061">
    <property type="entry name" value="IspE"/>
    <property type="match status" value="1"/>
</dbReference>
<dbReference type="GO" id="GO:0005524">
    <property type="term" value="F:ATP binding"/>
    <property type="evidence" value="ECO:0007669"/>
    <property type="project" value="UniProtKB-UniRule"/>
</dbReference>
<dbReference type="InterPro" id="IPR036554">
    <property type="entry name" value="GHMP_kinase_C_sf"/>
</dbReference>
<dbReference type="EMBL" id="SRSD01000001">
    <property type="protein sequence ID" value="KAA0895437.1"/>
    <property type="molecule type" value="Genomic_DNA"/>
</dbReference>